<dbReference type="GO" id="GO:0008483">
    <property type="term" value="F:transaminase activity"/>
    <property type="evidence" value="ECO:0007669"/>
    <property type="project" value="UniProtKB-KW"/>
</dbReference>
<feature type="compositionally biased region" description="Basic and acidic residues" evidence="1">
    <location>
        <begin position="130"/>
        <end position="147"/>
    </location>
</feature>
<evidence type="ECO:0000313" key="3">
    <source>
        <dbReference type="Proteomes" id="UP000197666"/>
    </source>
</evidence>
<dbReference type="VEuPathDB" id="FungiDB:ATCC64974_41740"/>
<dbReference type="VEuPathDB" id="FungiDB:An12g03380"/>
<dbReference type="EMBL" id="NKJJ02000002">
    <property type="protein sequence ID" value="TPR05401.1"/>
    <property type="molecule type" value="Genomic_DNA"/>
</dbReference>
<evidence type="ECO:0000313" key="2">
    <source>
        <dbReference type="EMBL" id="TPR05401.1"/>
    </source>
</evidence>
<keyword evidence="2" id="KW-0808">Transferase</keyword>
<feature type="region of interest" description="Disordered" evidence="1">
    <location>
        <begin position="103"/>
        <end position="147"/>
    </location>
</feature>
<evidence type="ECO:0000256" key="1">
    <source>
        <dbReference type="SAM" id="MobiDB-lite"/>
    </source>
</evidence>
<name>A0A505I0B8_ASPNG</name>
<proteinExistence type="predicted"/>
<dbReference type="Proteomes" id="UP000197666">
    <property type="component" value="Unassembled WGS sequence"/>
</dbReference>
<keyword evidence="2" id="KW-0032">Aminotransferase</keyword>
<dbReference type="VEuPathDB" id="FungiDB:ASPNIDRAFT2_1172094"/>
<comment type="caution">
    <text evidence="2">The sequence shown here is derived from an EMBL/GenBank/DDBJ whole genome shotgun (WGS) entry which is preliminary data.</text>
</comment>
<dbReference type="AlphaFoldDB" id="A0A505I0B8"/>
<accession>A0A505I0B8</accession>
<dbReference type="VEuPathDB" id="FungiDB:M747DRAFT_358509"/>
<organism evidence="2 3">
    <name type="scientific">Aspergillus niger</name>
    <dbReference type="NCBI Taxonomy" id="5061"/>
    <lineage>
        <taxon>Eukaryota</taxon>
        <taxon>Fungi</taxon>
        <taxon>Dikarya</taxon>
        <taxon>Ascomycota</taxon>
        <taxon>Pezizomycotina</taxon>
        <taxon>Eurotiomycetes</taxon>
        <taxon>Eurotiomycetidae</taxon>
        <taxon>Eurotiales</taxon>
        <taxon>Aspergillaceae</taxon>
        <taxon>Aspergillus</taxon>
        <taxon>Aspergillus subgen. Circumdati</taxon>
    </lineage>
</organism>
<sequence>MASPPSPWFSFSDGNFMLSNIAGVDPFDETLGSGNTIAPPATVSSSWMPGGIPMSQNGPSYQPVQPVPAMPVENIGSFQQQPNVPYANLGPFQYPLDVLRTQQAQSSSSVSAPVVETTRPAPDFGSPLTVHHDTNMTEEPRYATRDQ</sequence>
<feature type="compositionally biased region" description="Low complexity" evidence="1">
    <location>
        <begin position="103"/>
        <end position="115"/>
    </location>
</feature>
<reference evidence="3" key="1">
    <citation type="submission" date="2018-10" db="EMBL/GenBank/DDBJ databases">
        <title>FDA dAtabase for Regulatory Grade micrObial Sequences (FDA-ARGOS): Supporting development and validation of Infectious Disease Dx tests.</title>
        <authorList>
            <person name="Kerrigan L."/>
            <person name="Tallon L."/>
            <person name="Sadzewicz L."/>
            <person name="Sengamalay N."/>
            <person name="Ott S."/>
            <person name="Godinez A."/>
            <person name="Nagaraj S."/>
            <person name="Vavikolanu K."/>
            <person name="Nadendla S."/>
            <person name="George J."/>
            <person name="Sichtig H."/>
        </authorList>
    </citation>
    <scope>NUCLEOTIDE SEQUENCE [LARGE SCALE GENOMIC DNA]</scope>
    <source>
        <strain evidence="3">FDAARGOS_311</strain>
    </source>
</reference>
<gene>
    <name evidence="2" type="ORF">CAN33_0034550</name>
</gene>
<protein>
    <submittedName>
        <fullName evidence="2">Aminotransferase class IV family protein</fullName>
    </submittedName>
</protein>